<accession>A0A8J4F2Q3</accession>
<evidence type="ECO:0000313" key="1">
    <source>
        <dbReference type="EMBL" id="GIL57542.1"/>
    </source>
</evidence>
<reference evidence="1" key="1">
    <citation type="journal article" date="2021" name="Proc. Natl. Acad. Sci. U.S.A.">
        <title>Three genomes in the algal genus Volvox reveal the fate of a haploid sex-determining region after a transition to homothallism.</title>
        <authorList>
            <person name="Yamamoto K."/>
            <person name="Hamaji T."/>
            <person name="Kawai-Toyooka H."/>
            <person name="Matsuzaki R."/>
            <person name="Takahashi F."/>
            <person name="Nishimura Y."/>
            <person name="Kawachi M."/>
            <person name="Noguchi H."/>
            <person name="Minakuchi Y."/>
            <person name="Umen J.G."/>
            <person name="Toyoda A."/>
            <person name="Nozaki H."/>
        </authorList>
    </citation>
    <scope>NUCLEOTIDE SEQUENCE</scope>
    <source>
        <strain evidence="1">NIES-3780</strain>
    </source>
</reference>
<feature type="non-terminal residue" evidence="1">
    <location>
        <position position="1"/>
    </location>
</feature>
<sequence>IAPGTPVLSMREAVLMVSPKRQNRGMRVPTTPLMAGPLWMPTRSRTGSPVLGRRTVLAACRSAWGKSTEMKGGDGPGSGLGGVCLYRMYVYGYSAEPVFIIRYLRGLSPSLTRHSIQFEFRQTMRELQ</sequence>
<protein>
    <submittedName>
        <fullName evidence="1">Uncharacterized protein</fullName>
    </submittedName>
</protein>
<keyword evidence="2" id="KW-1185">Reference proteome</keyword>
<dbReference type="AlphaFoldDB" id="A0A8J4F2Q3"/>
<comment type="caution">
    <text evidence="1">The sequence shown here is derived from an EMBL/GenBank/DDBJ whole genome shotgun (WGS) entry which is preliminary data.</text>
</comment>
<dbReference type="Proteomes" id="UP000747399">
    <property type="component" value="Unassembled WGS sequence"/>
</dbReference>
<dbReference type="EMBL" id="BNCO01000028">
    <property type="protein sequence ID" value="GIL57542.1"/>
    <property type="molecule type" value="Genomic_DNA"/>
</dbReference>
<organism evidence="1 2">
    <name type="scientific">Volvox africanus</name>
    <dbReference type="NCBI Taxonomy" id="51714"/>
    <lineage>
        <taxon>Eukaryota</taxon>
        <taxon>Viridiplantae</taxon>
        <taxon>Chlorophyta</taxon>
        <taxon>core chlorophytes</taxon>
        <taxon>Chlorophyceae</taxon>
        <taxon>CS clade</taxon>
        <taxon>Chlamydomonadales</taxon>
        <taxon>Volvocaceae</taxon>
        <taxon>Volvox</taxon>
    </lineage>
</organism>
<name>A0A8J4F2Q3_9CHLO</name>
<evidence type="ECO:0000313" key="2">
    <source>
        <dbReference type="Proteomes" id="UP000747399"/>
    </source>
</evidence>
<gene>
    <name evidence="1" type="ORF">Vafri_12725</name>
</gene>
<proteinExistence type="predicted"/>